<evidence type="ECO:0000313" key="2">
    <source>
        <dbReference type="Proteomes" id="UP001162483"/>
    </source>
</evidence>
<accession>A0ABN9EJB3</accession>
<reference evidence="1" key="1">
    <citation type="submission" date="2023-05" db="EMBL/GenBank/DDBJ databases">
        <authorList>
            <person name="Stuckert A."/>
        </authorList>
    </citation>
    <scope>NUCLEOTIDE SEQUENCE</scope>
</reference>
<name>A0ABN9EJB3_9NEOB</name>
<keyword evidence="2" id="KW-1185">Reference proteome</keyword>
<proteinExistence type="predicted"/>
<comment type="caution">
    <text evidence="1">The sequence shown here is derived from an EMBL/GenBank/DDBJ whole genome shotgun (WGS) entry which is preliminary data.</text>
</comment>
<gene>
    <name evidence="1" type="ORF">SPARVUS_LOCUS9878209</name>
</gene>
<evidence type="ECO:0000313" key="1">
    <source>
        <dbReference type="EMBL" id="CAI9583836.1"/>
    </source>
</evidence>
<dbReference type="Proteomes" id="UP001162483">
    <property type="component" value="Unassembled WGS sequence"/>
</dbReference>
<dbReference type="EMBL" id="CATNWA010015487">
    <property type="protein sequence ID" value="CAI9583836.1"/>
    <property type="molecule type" value="Genomic_DNA"/>
</dbReference>
<sequence length="57" mass="6414">MQSSAFFFLHQKLVDSSLHGFQWHSSHQCGQFQCGPDPEKKVEHAAFFSALNCTGTQ</sequence>
<protein>
    <submittedName>
        <fullName evidence="1">Uncharacterized protein</fullName>
    </submittedName>
</protein>
<organism evidence="1 2">
    <name type="scientific">Staurois parvus</name>
    <dbReference type="NCBI Taxonomy" id="386267"/>
    <lineage>
        <taxon>Eukaryota</taxon>
        <taxon>Metazoa</taxon>
        <taxon>Chordata</taxon>
        <taxon>Craniata</taxon>
        <taxon>Vertebrata</taxon>
        <taxon>Euteleostomi</taxon>
        <taxon>Amphibia</taxon>
        <taxon>Batrachia</taxon>
        <taxon>Anura</taxon>
        <taxon>Neobatrachia</taxon>
        <taxon>Ranoidea</taxon>
        <taxon>Ranidae</taxon>
        <taxon>Staurois</taxon>
    </lineage>
</organism>